<reference evidence="1 2" key="1">
    <citation type="submission" date="2021-08" db="EMBL/GenBank/DDBJ databases">
        <title>Draft Genome Sequence of Phanerochaete sordida strain YK-624.</title>
        <authorList>
            <person name="Mori T."/>
            <person name="Dohra H."/>
            <person name="Suzuki T."/>
            <person name="Kawagishi H."/>
            <person name="Hirai H."/>
        </authorList>
    </citation>
    <scope>NUCLEOTIDE SEQUENCE [LARGE SCALE GENOMIC DNA]</scope>
    <source>
        <strain evidence="1 2">YK-624</strain>
    </source>
</reference>
<dbReference type="AlphaFoldDB" id="A0A9P3L7J3"/>
<gene>
    <name evidence="1" type="ORF">PsYK624_011070</name>
</gene>
<organism evidence="1 2">
    <name type="scientific">Phanerochaete sordida</name>
    <dbReference type="NCBI Taxonomy" id="48140"/>
    <lineage>
        <taxon>Eukaryota</taxon>
        <taxon>Fungi</taxon>
        <taxon>Dikarya</taxon>
        <taxon>Basidiomycota</taxon>
        <taxon>Agaricomycotina</taxon>
        <taxon>Agaricomycetes</taxon>
        <taxon>Polyporales</taxon>
        <taxon>Phanerochaetaceae</taxon>
        <taxon>Phanerochaete</taxon>
    </lineage>
</organism>
<keyword evidence="2" id="KW-1185">Reference proteome</keyword>
<dbReference type="Proteomes" id="UP000703269">
    <property type="component" value="Unassembled WGS sequence"/>
</dbReference>
<evidence type="ECO:0000313" key="2">
    <source>
        <dbReference type="Proteomes" id="UP000703269"/>
    </source>
</evidence>
<name>A0A9P3L7J3_9APHY</name>
<sequence>MVASYQLHHVTSKIVSSLSASSRIRRSSGVSAEAKGSPWLAVAKTRELRALVITHDLTKATQIAALIRLRTGPILEVYRLVFCIQYQIAIAAQMQTWRHVVAGTDSIMSLQAVHNARAGSQEIARSMREVLVLCPAAFREVLAPRVSASTRDIAILHEYDIQLLELEIRWRTISGPDTADDEDPVILEASIKDMTRLIRRVHDAGSRVHPDWGLAVPLDDALDEERLEAWFTLLREIVDGDDSSELLTDAKSAARGLLDDLEPRLELLQLPRTARS</sequence>
<protein>
    <submittedName>
        <fullName evidence="1">Uncharacterized protein</fullName>
    </submittedName>
</protein>
<comment type="caution">
    <text evidence="1">The sequence shown here is derived from an EMBL/GenBank/DDBJ whole genome shotgun (WGS) entry which is preliminary data.</text>
</comment>
<evidence type="ECO:0000313" key="1">
    <source>
        <dbReference type="EMBL" id="GJE85030.1"/>
    </source>
</evidence>
<proteinExistence type="predicted"/>
<accession>A0A9P3L7J3</accession>
<dbReference type="EMBL" id="BPQB01000002">
    <property type="protein sequence ID" value="GJE85030.1"/>
    <property type="molecule type" value="Genomic_DNA"/>
</dbReference>